<dbReference type="GO" id="GO:0008889">
    <property type="term" value="F:glycerophosphodiester phosphodiesterase activity"/>
    <property type="evidence" value="ECO:0007669"/>
    <property type="project" value="UniProtKB-EC"/>
</dbReference>
<reference evidence="9" key="1">
    <citation type="submission" date="2019-09" db="EMBL/GenBank/DDBJ databases">
        <authorList>
            <person name="Li J."/>
        </authorList>
    </citation>
    <scope>NUCLEOTIDE SEQUENCE [LARGE SCALE GENOMIC DNA]</scope>
    <source>
        <strain evidence="9">JCM 14732</strain>
    </source>
</reference>
<evidence type="ECO:0000256" key="5">
    <source>
        <dbReference type="ARBA" id="ARBA00022801"/>
    </source>
</evidence>
<evidence type="ECO:0000256" key="2">
    <source>
        <dbReference type="ARBA" id="ARBA00012247"/>
    </source>
</evidence>
<dbReference type="SUPFAM" id="SSF51695">
    <property type="entry name" value="PLC-like phosphodiesterases"/>
    <property type="match status" value="1"/>
</dbReference>
<name>A0A5M4FBL3_9ACTN</name>
<evidence type="ECO:0000313" key="9">
    <source>
        <dbReference type="EMBL" id="KAA1395764.1"/>
    </source>
</evidence>
<sequence length="374" mass="40771">MTLLHPYVRRTALALSGAAIATGAVAVPATAEKAPATTQHQSITVFAHRGASGYRPEHTLAAYALAIKLGADYIEPDLVSTKDGVLVARHENEISGTTDVADHPEFAQRKTTKTVDGVAETGWFTEDFTLKELKTLRAKERLPSVRPGNTRYDGRFEIPTFDEVLALANAESRKRGRVIGVAPETKHPTYFRSIGLPLEKPLLRSLTKAGRNSKHGKVVIQSFETGNLRSLARQTRVPLVQLTSATGAPYDVKAAGDSRTYADIMTPAGLRDVATYADWLGPEKNSIIPRDAQGFLTSPTPLVKDAHRAGLKVVAYTFRDENQFLPADYRDGTDPNAKGDIFAELNAFFEAGLDGVFADYTDSADAARDWWEES</sequence>
<dbReference type="EMBL" id="SDPQ02000003">
    <property type="protein sequence ID" value="KAA1395764.1"/>
    <property type="molecule type" value="Genomic_DNA"/>
</dbReference>
<dbReference type="Proteomes" id="UP000380867">
    <property type="component" value="Unassembled WGS sequence"/>
</dbReference>
<organism evidence="9 10">
    <name type="scientific">Aeromicrobium ginsengisoli</name>
    <dbReference type="NCBI Taxonomy" id="363867"/>
    <lineage>
        <taxon>Bacteria</taxon>
        <taxon>Bacillati</taxon>
        <taxon>Actinomycetota</taxon>
        <taxon>Actinomycetes</taxon>
        <taxon>Propionibacteriales</taxon>
        <taxon>Nocardioidaceae</taxon>
        <taxon>Aeromicrobium</taxon>
    </lineage>
</organism>
<protein>
    <recommendedName>
        <fullName evidence="2">glycerophosphodiester phosphodiesterase</fullName>
        <ecNumber evidence="2">3.1.4.46</ecNumber>
    </recommendedName>
</protein>
<dbReference type="Pfam" id="PF03009">
    <property type="entry name" value="GDPD"/>
    <property type="match status" value="1"/>
</dbReference>
<dbReference type="EC" id="3.1.4.46" evidence="2"/>
<comment type="catalytic activity">
    <reaction evidence="6">
        <text>a sn-glycero-3-phosphodiester + H2O = an alcohol + sn-glycerol 3-phosphate + H(+)</text>
        <dbReference type="Rhea" id="RHEA:12969"/>
        <dbReference type="ChEBI" id="CHEBI:15377"/>
        <dbReference type="ChEBI" id="CHEBI:15378"/>
        <dbReference type="ChEBI" id="CHEBI:30879"/>
        <dbReference type="ChEBI" id="CHEBI:57597"/>
        <dbReference type="ChEBI" id="CHEBI:83408"/>
        <dbReference type="EC" id="3.1.4.46"/>
    </reaction>
</comment>
<keyword evidence="5" id="KW-0378">Hydrolase</keyword>
<comment type="caution">
    <text evidence="9">The sequence shown here is derived from an EMBL/GenBank/DDBJ whole genome shotgun (WGS) entry which is preliminary data.</text>
</comment>
<accession>A0A5M4FBL3</accession>
<keyword evidence="4" id="KW-0319">Glycerol metabolism</keyword>
<dbReference type="PANTHER" id="PTHR43620:SF7">
    <property type="entry name" value="GLYCEROPHOSPHODIESTER PHOSPHODIESTERASE GDPD5-RELATED"/>
    <property type="match status" value="1"/>
</dbReference>
<dbReference type="AlphaFoldDB" id="A0A5M4FBL3"/>
<evidence type="ECO:0000256" key="4">
    <source>
        <dbReference type="ARBA" id="ARBA00022798"/>
    </source>
</evidence>
<dbReference type="CDD" id="cd08602">
    <property type="entry name" value="GDPD_ScGlpQ1_like"/>
    <property type="match status" value="1"/>
</dbReference>
<dbReference type="PANTHER" id="PTHR43620">
    <property type="entry name" value="GLYCEROPHOSPHORYL DIESTER PHOSPHODIESTERASE"/>
    <property type="match status" value="1"/>
</dbReference>
<comment type="similarity">
    <text evidence="1">Belongs to the glycerophosphoryl diester phosphodiesterase family.</text>
</comment>
<dbReference type="PROSITE" id="PS51704">
    <property type="entry name" value="GP_PDE"/>
    <property type="match status" value="1"/>
</dbReference>
<evidence type="ECO:0000256" key="6">
    <source>
        <dbReference type="ARBA" id="ARBA00047512"/>
    </source>
</evidence>
<gene>
    <name evidence="9" type="ORF">ESP70_016635</name>
</gene>
<evidence type="ECO:0000256" key="3">
    <source>
        <dbReference type="ARBA" id="ARBA00022729"/>
    </source>
</evidence>
<dbReference type="GO" id="GO:0042597">
    <property type="term" value="C:periplasmic space"/>
    <property type="evidence" value="ECO:0007669"/>
    <property type="project" value="TreeGrafter"/>
</dbReference>
<dbReference type="GO" id="GO:0006629">
    <property type="term" value="P:lipid metabolic process"/>
    <property type="evidence" value="ECO:0007669"/>
    <property type="project" value="InterPro"/>
</dbReference>
<evidence type="ECO:0000313" key="10">
    <source>
        <dbReference type="Proteomes" id="UP000380867"/>
    </source>
</evidence>
<feature type="signal peptide" evidence="7">
    <location>
        <begin position="1"/>
        <end position="26"/>
    </location>
</feature>
<evidence type="ECO:0000259" key="8">
    <source>
        <dbReference type="PROSITE" id="PS51704"/>
    </source>
</evidence>
<feature type="domain" description="GP-PDE" evidence="8">
    <location>
        <begin position="43"/>
        <end position="368"/>
    </location>
</feature>
<dbReference type="Gene3D" id="3.20.20.190">
    <property type="entry name" value="Phosphatidylinositol (PI) phosphodiesterase"/>
    <property type="match status" value="1"/>
</dbReference>
<dbReference type="RefSeq" id="WP_149690415.1">
    <property type="nucleotide sequence ID" value="NZ_SDPQ02000003.1"/>
</dbReference>
<dbReference type="InterPro" id="IPR017946">
    <property type="entry name" value="PLC-like_Pdiesterase_TIM-brl"/>
</dbReference>
<proteinExistence type="inferred from homology"/>
<dbReference type="GO" id="GO:0006071">
    <property type="term" value="P:glycerol metabolic process"/>
    <property type="evidence" value="ECO:0007669"/>
    <property type="project" value="UniProtKB-KW"/>
</dbReference>
<dbReference type="OrthoDB" id="9758957at2"/>
<keyword evidence="10" id="KW-1185">Reference proteome</keyword>
<evidence type="ECO:0000256" key="7">
    <source>
        <dbReference type="SAM" id="SignalP"/>
    </source>
</evidence>
<dbReference type="InterPro" id="IPR030395">
    <property type="entry name" value="GP_PDE_dom"/>
</dbReference>
<keyword evidence="3 7" id="KW-0732">Signal</keyword>
<feature type="chain" id="PRO_5039605468" description="glycerophosphodiester phosphodiesterase" evidence="7">
    <location>
        <begin position="27"/>
        <end position="374"/>
    </location>
</feature>
<dbReference type="PROSITE" id="PS51318">
    <property type="entry name" value="TAT"/>
    <property type="match status" value="1"/>
</dbReference>
<evidence type="ECO:0000256" key="1">
    <source>
        <dbReference type="ARBA" id="ARBA00007277"/>
    </source>
</evidence>
<dbReference type="InterPro" id="IPR006311">
    <property type="entry name" value="TAT_signal"/>
</dbReference>